<dbReference type="Proteomes" id="UP000554766">
    <property type="component" value="Unassembled WGS sequence"/>
</dbReference>
<evidence type="ECO:0000313" key="1">
    <source>
        <dbReference type="EMBL" id="NYR16068.1"/>
    </source>
</evidence>
<dbReference type="RefSeq" id="WP_011901652.1">
    <property type="nucleotide sequence ID" value="NZ_JAAVJF010000004.1"/>
</dbReference>
<dbReference type="EMBL" id="JAAVJF010000004">
    <property type="protein sequence ID" value="NYR16068.1"/>
    <property type="molecule type" value="Genomic_DNA"/>
</dbReference>
<gene>
    <name evidence="1" type="ORF">HC235_09030</name>
</gene>
<accession>A0A7L4PAW2</accession>
<evidence type="ECO:0000313" key="2">
    <source>
        <dbReference type="Proteomes" id="UP000554766"/>
    </source>
</evidence>
<name>A0A7L4PAW2_9CREN</name>
<reference evidence="1 2" key="1">
    <citation type="journal article" date="2020" name="Nat. Commun.">
        <title>The structures of two archaeal type IV pili illuminate evolutionary relationships.</title>
        <authorList>
            <person name="Wang F."/>
            <person name="Baquero D.P."/>
            <person name="Su Z."/>
            <person name="Beltran L.C."/>
            <person name="Prangishvili D."/>
            <person name="Krupovic M."/>
            <person name="Egelman E.H."/>
        </authorList>
    </citation>
    <scope>NUCLEOTIDE SEQUENCE [LARGE SCALE GENOMIC DNA]</scope>
    <source>
        <strain evidence="1 2">2GA</strain>
    </source>
</reference>
<dbReference type="AlphaFoldDB" id="A0A7L4PAW2"/>
<keyword evidence="2" id="KW-1185">Reference proteome</keyword>
<organism evidence="1 2">
    <name type="scientific">Pyrobaculum arsenaticum</name>
    <dbReference type="NCBI Taxonomy" id="121277"/>
    <lineage>
        <taxon>Archaea</taxon>
        <taxon>Thermoproteota</taxon>
        <taxon>Thermoprotei</taxon>
        <taxon>Thermoproteales</taxon>
        <taxon>Thermoproteaceae</taxon>
        <taxon>Pyrobaculum</taxon>
    </lineage>
</organism>
<protein>
    <submittedName>
        <fullName evidence="1">Uncharacterized protein</fullName>
    </submittedName>
</protein>
<sequence>MDCVVVEKHVDSWTRNALKTPASIYAAGKALRRAKGFRTAPRRLKDAFSHGPGISEVYGLAALLVNFADCLGESTAAWF</sequence>
<comment type="caution">
    <text evidence="1">The sequence shown here is derived from an EMBL/GenBank/DDBJ whole genome shotgun (WGS) entry which is preliminary data.</text>
</comment>
<dbReference type="GeneID" id="44139612"/>
<proteinExistence type="predicted"/>